<dbReference type="InterPro" id="IPR029016">
    <property type="entry name" value="GAF-like_dom_sf"/>
</dbReference>
<evidence type="ECO:0000313" key="8">
    <source>
        <dbReference type="EMBL" id="MEJ8281954.1"/>
    </source>
</evidence>
<dbReference type="Proteomes" id="UP001364211">
    <property type="component" value="Unassembled WGS sequence"/>
</dbReference>
<dbReference type="PROSITE" id="PS50045">
    <property type="entry name" value="SIGMA54_INTERACT_4"/>
    <property type="match status" value="1"/>
</dbReference>
<feature type="compositionally biased region" description="Low complexity" evidence="6">
    <location>
        <begin position="321"/>
        <end position="335"/>
    </location>
</feature>
<feature type="region of interest" description="Disordered" evidence="6">
    <location>
        <begin position="415"/>
        <end position="442"/>
    </location>
</feature>
<dbReference type="SUPFAM" id="SSF52540">
    <property type="entry name" value="P-loop containing nucleoside triphosphate hydrolases"/>
    <property type="match status" value="1"/>
</dbReference>
<keyword evidence="3" id="KW-0805">Transcription regulation</keyword>
<dbReference type="Pfam" id="PF01590">
    <property type="entry name" value="GAF"/>
    <property type="match status" value="1"/>
</dbReference>
<keyword evidence="1" id="KW-0547">Nucleotide-binding</keyword>
<comment type="caution">
    <text evidence="8">The sequence shown here is derived from an EMBL/GenBank/DDBJ whole genome shotgun (WGS) entry which is preliminary data.</text>
</comment>
<dbReference type="RefSeq" id="WP_340294893.1">
    <property type="nucleotide sequence ID" value="NZ_JBBJUP010000025.1"/>
</dbReference>
<dbReference type="PRINTS" id="PR01590">
    <property type="entry name" value="HTHFIS"/>
</dbReference>
<keyword evidence="9" id="KW-1185">Reference proteome</keyword>
<name>A0ABU8TDD1_9PSEU</name>
<dbReference type="Pfam" id="PF02954">
    <property type="entry name" value="HTH_8"/>
    <property type="match status" value="1"/>
</dbReference>
<dbReference type="InterPro" id="IPR002078">
    <property type="entry name" value="Sigma_54_int"/>
</dbReference>
<sequence length="584" mass="59706">MGDPLARRRELVSARAALLDRPDARLPGVPQHVAASWRRSIAGGVDPAMIANRFHPDLDTGSRLVRCARPVMEQLAEQVAGIGVCVALTDDRARLLVRLDTEAAIARAADGNAFAEGFGYAEGSVGTNGVGTVLESGRPVHIVGAEHFVEQLHDYACAGAPVHDPATGRVEAVLDLSCRAEHSSPLLLSLVRSAAARITDALLHDRDAAQQALFDAYARTESRTRRAVLAVGRRTVLANTAMQTLLGPGDHAALTDHARFLLLRGPGVDDRVDLPSGARARLRGAVVPVGGSVAGLVAVVTLLGEPPAGPVVPAAGPPPSRAGAAAPGAATTTGPAAGGGPARRSAAAAVAAALAAGTPLLVTGEAGSGRARLVRDGAPGPVVELAAGDDGADLADRLDAAGPDALVLARDLDRRSTPLPALPPGRRIAGTRSDTAAPDPARDAELTRFRASVPVPPLRSRPADLPGLVTALLAELAPGRAVRLSGAALRTLAAHPWPGNVAELRDALTAALGRRPVGTVEAADLPASCRSAPSATLRPVDRAERDTIVAALRDSDGNRAAAAAALGVARSTLYRKIAQYRITG</sequence>
<keyword evidence="2" id="KW-0067">ATP-binding</keyword>
<protein>
    <submittedName>
        <fullName evidence="8">Helix-turn-helix domain-containing protein</fullName>
    </submittedName>
</protein>
<evidence type="ECO:0000256" key="3">
    <source>
        <dbReference type="ARBA" id="ARBA00023015"/>
    </source>
</evidence>
<keyword evidence="4" id="KW-0238">DNA-binding</keyword>
<proteinExistence type="predicted"/>
<dbReference type="InterPro" id="IPR003018">
    <property type="entry name" value="GAF"/>
</dbReference>
<evidence type="ECO:0000256" key="5">
    <source>
        <dbReference type="ARBA" id="ARBA00023163"/>
    </source>
</evidence>
<feature type="region of interest" description="Disordered" evidence="6">
    <location>
        <begin position="311"/>
        <end position="340"/>
    </location>
</feature>
<dbReference type="EMBL" id="JBBJUP010000025">
    <property type="protein sequence ID" value="MEJ8281954.1"/>
    <property type="molecule type" value="Genomic_DNA"/>
</dbReference>
<dbReference type="SUPFAM" id="SSF46689">
    <property type="entry name" value="Homeodomain-like"/>
    <property type="match status" value="1"/>
</dbReference>
<organism evidence="8 9">
    <name type="scientific">Pseudonocardia spirodelae</name>
    <dbReference type="NCBI Taxonomy" id="3133431"/>
    <lineage>
        <taxon>Bacteria</taxon>
        <taxon>Bacillati</taxon>
        <taxon>Actinomycetota</taxon>
        <taxon>Actinomycetes</taxon>
        <taxon>Pseudonocardiales</taxon>
        <taxon>Pseudonocardiaceae</taxon>
        <taxon>Pseudonocardia</taxon>
    </lineage>
</organism>
<dbReference type="InterPro" id="IPR058031">
    <property type="entry name" value="AAA_lid_NorR"/>
</dbReference>
<feature type="compositionally biased region" description="Pro residues" evidence="6">
    <location>
        <begin position="311"/>
        <end position="320"/>
    </location>
</feature>
<evidence type="ECO:0000256" key="1">
    <source>
        <dbReference type="ARBA" id="ARBA00022741"/>
    </source>
</evidence>
<keyword evidence="5" id="KW-0804">Transcription</keyword>
<dbReference type="Gene3D" id="3.30.450.40">
    <property type="match status" value="1"/>
</dbReference>
<evidence type="ECO:0000256" key="4">
    <source>
        <dbReference type="ARBA" id="ARBA00023125"/>
    </source>
</evidence>
<evidence type="ECO:0000256" key="6">
    <source>
        <dbReference type="SAM" id="MobiDB-lite"/>
    </source>
</evidence>
<reference evidence="8 9" key="1">
    <citation type="submission" date="2024-03" db="EMBL/GenBank/DDBJ databases">
        <title>Draft genome sequence of Pseudonocardia sp. DW16-2.</title>
        <authorList>
            <person name="Duangmal K."/>
        </authorList>
    </citation>
    <scope>NUCLEOTIDE SEQUENCE [LARGE SCALE GENOMIC DNA]</scope>
    <source>
        <strain evidence="8 9">DW16-2</strain>
    </source>
</reference>
<dbReference type="InterPro" id="IPR027417">
    <property type="entry name" value="P-loop_NTPase"/>
</dbReference>
<feature type="domain" description="Sigma-54 factor interaction" evidence="7">
    <location>
        <begin position="426"/>
        <end position="513"/>
    </location>
</feature>
<evidence type="ECO:0000256" key="2">
    <source>
        <dbReference type="ARBA" id="ARBA00022840"/>
    </source>
</evidence>
<dbReference type="PANTHER" id="PTHR32071:SF122">
    <property type="entry name" value="SIGMA FACTOR"/>
    <property type="match status" value="1"/>
</dbReference>
<dbReference type="Gene3D" id="1.10.10.60">
    <property type="entry name" value="Homeodomain-like"/>
    <property type="match status" value="1"/>
</dbReference>
<evidence type="ECO:0000313" key="9">
    <source>
        <dbReference type="Proteomes" id="UP001364211"/>
    </source>
</evidence>
<accession>A0ABU8TDD1</accession>
<dbReference type="Gene3D" id="1.10.8.60">
    <property type="match status" value="1"/>
</dbReference>
<dbReference type="InterPro" id="IPR002197">
    <property type="entry name" value="HTH_Fis"/>
</dbReference>
<dbReference type="PANTHER" id="PTHR32071">
    <property type="entry name" value="TRANSCRIPTIONAL REGULATORY PROTEIN"/>
    <property type="match status" value="1"/>
</dbReference>
<evidence type="ECO:0000259" key="7">
    <source>
        <dbReference type="PROSITE" id="PS50045"/>
    </source>
</evidence>
<dbReference type="InterPro" id="IPR009057">
    <property type="entry name" value="Homeodomain-like_sf"/>
</dbReference>
<dbReference type="Pfam" id="PF25601">
    <property type="entry name" value="AAA_lid_14"/>
    <property type="match status" value="1"/>
</dbReference>
<gene>
    <name evidence="8" type="ORF">WJX68_23685</name>
</gene>